<dbReference type="GO" id="GO:0005886">
    <property type="term" value="C:plasma membrane"/>
    <property type="evidence" value="ECO:0007669"/>
    <property type="project" value="TreeGrafter"/>
</dbReference>
<evidence type="ECO:0000313" key="11">
    <source>
        <dbReference type="EMBL" id="KAG9233559.1"/>
    </source>
</evidence>
<dbReference type="PIRSF" id="PIRSF002744">
    <property type="entry name" value="Pur-cyt_permease"/>
    <property type="match status" value="1"/>
</dbReference>
<dbReference type="GO" id="GO:0015851">
    <property type="term" value="P:nucleobase transport"/>
    <property type="evidence" value="ECO:0007669"/>
    <property type="project" value="UniProtKB-ARBA"/>
</dbReference>
<evidence type="ECO:0000256" key="9">
    <source>
        <dbReference type="SAM" id="MobiDB-lite"/>
    </source>
</evidence>
<name>A0A9P7YH32_9HELO</name>
<evidence type="ECO:0000313" key="12">
    <source>
        <dbReference type="Proteomes" id="UP000824998"/>
    </source>
</evidence>
<evidence type="ECO:0000256" key="4">
    <source>
        <dbReference type="ARBA" id="ARBA00022553"/>
    </source>
</evidence>
<evidence type="ECO:0000256" key="3">
    <source>
        <dbReference type="ARBA" id="ARBA00022448"/>
    </source>
</evidence>
<evidence type="ECO:0000256" key="5">
    <source>
        <dbReference type="ARBA" id="ARBA00022692"/>
    </source>
</evidence>
<evidence type="ECO:0000256" key="7">
    <source>
        <dbReference type="ARBA" id="ARBA00023136"/>
    </source>
</evidence>
<feature type="transmembrane region" description="Helical" evidence="10">
    <location>
        <begin position="524"/>
        <end position="543"/>
    </location>
</feature>
<feature type="transmembrane region" description="Helical" evidence="10">
    <location>
        <begin position="222"/>
        <end position="244"/>
    </location>
</feature>
<evidence type="ECO:0000256" key="6">
    <source>
        <dbReference type="ARBA" id="ARBA00022989"/>
    </source>
</evidence>
<dbReference type="EMBL" id="MU251496">
    <property type="protein sequence ID" value="KAG9233559.1"/>
    <property type="molecule type" value="Genomic_DNA"/>
</dbReference>
<keyword evidence="3 8" id="KW-0813">Transport</keyword>
<reference evidence="11" key="1">
    <citation type="journal article" date="2021" name="IMA Fungus">
        <title>Genomic characterization of three marine fungi, including Emericellopsis atlantica sp. nov. with signatures of a generalist lifestyle and marine biomass degradation.</title>
        <authorList>
            <person name="Hagestad O.C."/>
            <person name="Hou L."/>
            <person name="Andersen J.H."/>
            <person name="Hansen E.H."/>
            <person name="Altermark B."/>
            <person name="Li C."/>
            <person name="Kuhnert E."/>
            <person name="Cox R.J."/>
            <person name="Crous P.W."/>
            <person name="Spatafora J.W."/>
            <person name="Lail K."/>
            <person name="Amirebrahimi M."/>
            <person name="Lipzen A."/>
            <person name="Pangilinan J."/>
            <person name="Andreopoulos W."/>
            <person name="Hayes R.D."/>
            <person name="Ng V."/>
            <person name="Grigoriev I.V."/>
            <person name="Jackson S.A."/>
            <person name="Sutton T.D.S."/>
            <person name="Dobson A.D.W."/>
            <person name="Rama T."/>
        </authorList>
    </citation>
    <scope>NUCLEOTIDE SEQUENCE</scope>
    <source>
        <strain evidence="11">TRa018bII</strain>
    </source>
</reference>
<dbReference type="InterPro" id="IPR026030">
    <property type="entry name" value="Pur-cyt_permease_Fcy2/21/22"/>
</dbReference>
<gene>
    <name evidence="11" type="ORF">BJ875DRAFT_42358</name>
</gene>
<dbReference type="Gene3D" id="1.10.4160.10">
    <property type="entry name" value="Hydantoin permease"/>
    <property type="match status" value="1"/>
</dbReference>
<dbReference type="InterPro" id="IPR001248">
    <property type="entry name" value="Pur-cyt_permease"/>
</dbReference>
<comment type="caution">
    <text evidence="11">The sequence shown here is derived from an EMBL/GenBank/DDBJ whole genome shotgun (WGS) entry which is preliminary data.</text>
</comment>
<feature type="transmembrane region" description="Helical" evidence="10">
    <location>
        <begin position="138"/>
        <end position="160"/>
    </location>
</feature>
<keyword evidence="6 10" id="KW-1133">Transmembrane helix</keyword>
<feature type="region of interest" description="Disordered" evidence="9">
    <location>
        <begin position="40"/>
        <end position="60"/>
    </location>
</feature>
<sequence>MQNSSSTNVPSDPGKLPTCVQYRIASSGELADVEKVVEVKGPSDSPIGASTGRDKNDKHDPIIDVQGEALSTNKFLVWTYRLERLLGFETRGIHRVKSRDQTDKTTLSFLQIVMMWFSINTAAQNVTLGSLGQSVFELGFVDATVCSVLGGLVGTIPVAYTAGWGPWSGNRTMICARFSMGWWPVKLCVLLNLVILIGYAMIDAVVAGQILSAVSSNGSVSVEVGIVITAVLTFIVTTFGIRFFHHYERYAWIPSIIIFFILLGTTARNYDTQTPSIATGRTLMGNRLSFFSVCLSAAITYSPGAADFLVYCNPQRASRLKVALATMIGLGLSFTLCFIIGCGLSATSRFAEEAGSGALLVAGFSSLDKFGSFCSVLTALGLIANMVPPVYSSGIDFQILGRYTAIVPRFLWNTVAVIIFMVCALAGKNSLSEIFTNFLALMGYWVVLWIAITLEEEFIFRPIPALSEDGRFNWIDWNVQERLPIGLAALTAFLLGWVGAILCMAQVYYIGPIAKEVGDFGADMGNYVGFALAAVIYAPLRWLEIRKFGR</sequence>
<comment type="similarity">
    <text evidence="2 8">Belongs to the purine-cytosine permease (2.A.39) family.</text>
</comment>
<dbReference type="Proteomes" id="UP000824998">
    <property type="component" value="Unassembled WGS sequence"/>
</dbReference>
<evidence type="ECO:0000256" key="2">
    <source>
        <dbReference type="ARBA" id="ARBA00008974"/>
    </source>
</evidence>
<keyword evidence="5 10" id="KW-0812">Transmembrane</keyword>
<dbReference type="AlphaFoldDB" id="A0A9P7YH32"/>
<feature type="transmembrane region" description="Helical" evidence="10">
    <location>
        <begin position="487"/>
        <end position="509"/>
    </location>
</feature>
<feature type="transmembrane region" description="Helical" evidence="10">
    <location>
        <begin position="290"/>
        <end position="310"/>
    </location>
</feature>
<proteinExistence type="inferred from homology"/>
<evidence type="ECO:0000256" key="1">
    <source>
        <dbReference type="ARBA" id="ARBA00004141"/>
    </source>
</evidence>
<dbReference type="Pfam" id="PF02133">
    <property type="entry name" value="Transp_cyt_pur"/>
    <property type="match status" value="1"/>
</dbReference>
<feature type="transmembrane region" description="Helical" evidence="10">
    <location>
        <begin position="434"/>
        <end position="454"/>
    </location>
</feature>
<dbReference type="GO" id="GO:0000329">
    <property type="term" value="C:fungal-type vacuole membrane"/>
    <property type="evidence" value="ECO:0007669"/>
    <property type="project" value="TreeGrafter"/>
</dbReference>
<organism evidence="11 12">
    <name type="scientific">Amylocarpus encephaloides</name>
    <dbReference type="NCBI Taxonomy" id="45428"/>
    <lineage>
        <taxon>Eukaryota</taxon>
        <taxon>Fungi</taxon>
        <taxon>Dikarya</taxon>
        <taxon>Ascomycota</taxon>
        <taxon>Pezizomycotina</taxon>
        <taxon>Leotiomycetes</taxon>
        <taxon>Helotiales</taxon>
        <taxon>Helotiales incertae sedis</taxon>
        <taxon>Amylocarpus</taxon>
    </lineage>
</organism>
<dbReference type="GO" id="GO:0022857">
    <property type="term" value="F:transmembrane transporter activity"/>
    <property type="evidence" value="ECO:0007669"/>
    <property type="project" value="InterPro"/>
</dbReference>
<evidence type="ECO:0000256" key="8">
    <source>
        <dbReference type="PIRNR" id="PIRNR002744"/>
    </source>
</evidence>
<protein>
    <submittedName>
        <fullName evidence="11">Permease for cytosine/purines, uracil, thiamine, allantoin-domain-containing protein</fullName>
    </submittedName>
</protein>
<comment type="subcellular location">
    <subcellularLocation>
        <location evidence="1">Membrane</location>
        <topology evidence="1">Multi-pass membrane protein</topology>
    </subcellularLocation>
</comment>
<keyword evidence="4" id="KW-0597">Phosphoprotein</keyword>
<dbReference type="PANTHER" id="PTHR31806:SF8">
    <property type="entry name" value="TRANSPORTER, PUTATIVE (AFU_ORTHOLOGUE AFUA_2G03000)-RELATED"/>
    <property type="match status" value="1"/>
</dbReference>
<feature type="transmembrane region" description="Helical" evidence="10">
    <location>
        <begin position="322"/>
        <end position="350"/>
    </location>
</feature>
<feature type="transmembrane region" description="Helical" evidence="10">
    <location>
        <begin position="181"/>
        <end position="202"/>
    </location>
</feature>
<accession>A0A9P7YH32</accession>
<dbReference type="OrthoDB" id="2116389at2759"/>
<feature type="transmembrane region" description="Helical" evidence="10">
    <location>
        <begin position="370"/>
        <end position="390"/>
    </location>
</feature>
<keyword evidence="12" id="KW-1185">Reference proteome</keyword>
<dbReference type="PANTHER" id="PTHR31806">
    <property type="entry name" value="PURINE-CYTOSINE PERMEASE FCY2-RELATED"/>
    <property type="match status" value="1"/>
</dbReference>
<keyword evidence="7 8" id="KW-0472">Membrane</keyword>
<evidence type="ECO:0000256" key="10">
    <source>
        <dbReference type="SAM" id="Phobius"/>
    </source>
</evidence>
<feature type="transmembrane region" description="Helical" evidence="10">
    <location>
        <begin position="107"/>
        <end position="126"/>
    </location>
</feature>
<feature type="transmembrane region" description="Helical" evidence="10">
    <location>
        <begin position="410"/>
        <end position="428"/>
    </location>
</feature>
<feature type="transmembrane region" description="Helical" evidence="10">
    <location>
        <begin position="251"/>
        <end position="270"/>
    </location>
</feature>
<dbReference type="FunFam" id="1.10.4160.10:FF:000002">
    <property type="entry name" value="Purine-cytosine permease fcyB"/>
    <property type="match status" value="1"/>
</dbReference>